<comment type="caution">
    <text evidence="2">The sequence shown here is derived from an EMBL/GenBank/DDBJ whole genome shotgun (WGS) entry which is preliminary data.</text>
</comment>
<dbReference type="Pfam" id="PF14551">
    <property type="entry name" value="MCM_N"/>
    <property type="match status" value="1"/>
</dbReference>
<keyword evidence="2" id="KW-0378">Hydrolase</keyword>
<dbReference type="Proteomes" id="UP000553632">
    <property type="component" value="Unassembled WGS sequence"/>
</dbReference>
<keyword evidence="3" id="KW-1185">Reference proteome</keyword>
<feature type="non-terminal residue" evidence="2">
    <location>
        <position position="1"/>
    </location>
</feature>
<reference evidence="2 3" key="1">
    <citation type="submission" date="2020-04" db="EMBL/GenBank/DDBJ databases">
        <title>Perkinsus olseni comparative genomics.</title>
        <authorList>
            <person name="Bogema D.R."/>
        </authorList>
    </citation>
    <scope>NUCLEOTIDE SEQUENCE [LARGE SCALE GENOMIC DNA]</scope>
    <source>
        <strain evidence="2 3">ATCC PRA-207</strain>
    </source>
</reference>
<dbReference type="EMBL" id="JABANO010033021">
    <property type="protein sequence ID" value="KAF4707610.1"/>
    <property type="molecule type" value="Genomic_DNA"/>
</dbReference>
<dbReference type="InterPro" id="IPR012340">
    <property type="entry name" value="NA-bd_OB-fold"/>
</dbReference>
<keyword evidence="2" id="KW-0547">Nucleotide-binding</keyword>
<feature type="domain" description="MCM N-terminal" evidence="1">
    <location>
        <begin position="14"/>
        <end position="120"/>
    </location>
</feature>
<accession>A0A7J6QJ67</accession>
<evidence type="ECO:0000313" key="2">
    <source>
        <dbReference type="EMBL" id="KAF4707610.1"/>
    </source>
</evidence>
<proteinExistence type="predicted"/>
<name>A0A7J6QJ67_PEROL</name>
<sequence>MADIDQALGATIERYFVEFLMKFKNNEDDAEPSYVTQVRRMRAEEMHTLFIDYTHFEKFSQMEGDSLDFDPLDLRNVIAKHYLKLEPNLVNALQTFIVSISAEIAQWALQTNRFSVSFYNVEQRHSLRDLRMGNLGQLVTITGTV</sequence>
<dbReference type="GO" id="GO:0004386">
    <property type="term" value="F:helicase activity"/>
    <property type="evidence" value="ECO:0007669"/>
    <property type="project" value="UniProtKB-KW"/>
</dbReference>
<keyword evidence="2" id="KW-0067">ATP-binding</keyword>
<keyword evidence="2" id="KW-0347">Helicase</keyword>
<evidence type="ECO:0000313" key="3">
    <source>
        <dbReference type="Proteomes" id="UP000553632"/>
    </source>
</evidence>
<evidence type="ECO:0000259" key="1">
    <source>
        <dbReference type="Pfam" id="PF14551"/>
    </source>
</evidence>
<dbReference type="Gene3D" id="3.30.1640.10">
    <property type="entry name" value="mini-chromosome maintenance (MCM) complex, chain A, domain 1"/>
    <property type="match status" value="1"/>
</dbReference>
<gene>
    <name evidence="2" type="primary">MCM6_1</name>
    <name evidence="2" type="ORF">FOZ63_010573</name>
</gene>
<dbReference type="SUPFAM" id="SSF50249">
    <property type="entry name" value="Nucleic acid-binding proteins"/>
    <property type="match status" value="1"/>
</dbReference>
<dbReference type="AlphaFoldDB" id="A0A7J6QJ67"/>
<dbReference type="InterPro" id="IPR027925">
    <property type="entry name" value="MCM_N"/>
</dbReference>
<protein>
    <submittedName>
        <fullName evidence="2">MCM DNA helicase complex subunit mcm6</fullName>
    </submittedName>
</protein>
<organism evidence="2 3">
    <name type="scientific">Perkinsus olseni</name>
    <name type="common">Perkinsus atlanticus</name>
    <dbReference type="NCBI Taxonomy" id="32597"/>
    <lineage>
        <taxon>Eukaryota</taxon>
        <taxon>Sar</taxon>
        <taxon>Alveolata</taxon>
        <taxon>Perkinsozoa</taxon>
        <taxon>Perkinsea</taxon>
        <taxon>Perkinsida</taxon>
        <taxon>Perkinsidae</taxon>
        <taxon>Perkinsus</taxon>
    </lineage>
</organism>